<keyword evidence="6 14" id="KW-0819">tRNA processing</keyword>
<dbReference type="Gene3D" id="3.40.50.12160">
    <property type="entry name" value="Methylthiotransferase, N-terminal domain"/>
    <property type="match status" value="1"/>
</dbReference>
<dbReference type="NCBIfam" id="TIGR01574">
    <property type="entry name" value="miaB-methiolase"/>
    <property type="match status" value="1"/>
</dbReference>
<dbReference type="InterPro" id="IPR020612">
    <property type="entry name" value="Methylthiotransferase_CS"/>
</dbReference>
<evidence type="ECO:0000256" key="2">
    <source>
        <dbReference type="ARBA" id="ARBA00022485"/>
    </source>
</evidence>
<dbReference type="GO" id="GO:0051539">
    <property type="term" value="F:4 iron, 4 sulfur cluster binding"/>
    <property type="evidence" value="ECO:0007669"/>
    <property type="project" value="UniProtKB-UniRule"/>
</dbReference>
<dbReference type="FunFam" id="3.40.50.12160:FF:000001">
    <property type="entry name" value="tRNA-2-methylthio-N(6)-dimethylallyladenosine synthase"/>
    <property type="match status" value="1"/>
</dbReference>
<dbReference type="InterPro" id="IPR006638">
    <property type="entry name" value="Elp3/MiaA/NifB-like_rSAM"/>
</dbReference>
<comment type="caution">
    <text evidence="18">The sequence shown here is derived from an EMBL/GenBank/DDBJ whole genome shotgun (WGS) entry which is preliminary data.</text>
</comment>
<keyword evidence="5 14" id="KW-0949">S-adenosyl-L-methionine</keyword>
<evidence type="ECO:0000259" key="17">
    <source>
        <dbReference type="PROSITE" id="PS51918"/>
    </source>
</evidence>
<comment type="similarity">
    <text evidence="14">Belongs to the methylthiotransferase family. MiaB subfamily.</text>
</comment>
<evidence type="ECO:0000256" key="9">
    <source>
        <dbReference type="ARBA" id="ARBA00023014"/>
    </source>
</evidence>
<dbReference type="SFLD" id="SFLDF00273">
    <property type="entry name" value="(dimethylallyl)adenosine_tRNA"/>
    <property type="match status" value="1"/>
</dbReference>
<protein>
    <recommendedName>
        <fullName evidence="10 14">tRNA-2-methylthio-N(6)-dimethylallyladenosine synthase</fullName>
        <ecNumber evidence="10 14">2.8.4.3</ecNumber>
    </recommendedName>
    <alternativeName>
        <fullName evidence="14">(Dimethylallyl)adenosine tRNA methylthiotransferase MiaB</fullName>
    </alternativeName>
    <alternativeName>
        <fullName evidence="14">tRNA-i(6)A37 methylthiotransferase</fullName>
    </alternativeName>
</protein>
<keyword evidence="4 14" id="KW-0808">Transferase</keyword>
<name>A0A4R6XC46_9GAMM</name>
<dbReference type="HAMAP" id="MF_01864">
    <property type="entry name" value="tRNA_metthiotr_MiaB"/>
    <property type="match status" value="1"/>
</dbReference>
<dbReference type="InterPro" id="IPR013848">
    <property type="entry name" value="Methylthiotransferase_N"/>
</dbReference>
<dbReference type="GO" id="GO:0005829">
    <property type="term" value="C:cytosol"/>
    <property type="evidence" value="ECO:0007669"/>
    <property type="project" value="TreeGrafter"/>
</dbReference>
<dbReference type="EC" id="2.8.4.3" evidence="10 14"/>
<gene>
    <name evidence="14" type="primary">miaB</name>
    <name evidence="18" type="ORF">C8D91_2692</name>
</gene>
<feature type="domain" description="Radical SAM core" evidence="17">
    <location>
        <begin position="143"/>
        <end position="375"/>
    </location>
</feature>
<dbReference type="GO" id="GO:0035597">
    <property type="term" value="F:tRNA-2-methylthio-N(6)-dimethylallyladenosine(37) synthase activity"/>
    <property type="evidence" value="ECO:0007669"/>
    <property type="project" value="UniProtKB-EC"/>
</dbReference>
<dbReference type="GO" id="GO:0046872">
    <property type="term" value="F:metal ion binding"/>
    <property type="evidence" value="ECO:0007669"/>
    <property type="project" value="UniProtKB-KW"/>
</dbReference>
<evidence type="ECO:0000256" key="4">
    <source>
        <dbReference type="ARBA" id="ARBA00022679"/>
    </source>
</evidence>
<dbReference type="SMART" id="SM00729">
    <property type="entry name" value="Elp3"/>
    <property type="match status" value="1"/>
</dbReference>
<dbReference type="NCBIfam" id="TIGR00089">
    <property type="entry name" value="MiaB/RimO family radical SAM methylthiotransferase"/>
    <property type="match status" value="1"/>
</dbReference>
<comment type="cofactor">
    <cofactor evidence="14">
        <name>[4Fe-4S] cluster</name>
        <dbReference type="ChEBI" id="CHEBI:49883"/>
    </cofactor>
    <text evidence="14">Binds 2 [4Fe-4S] clusters. One cluster is coordinated with 3 cysteines and an exchangeable S-adenosyl-L-methionine.</text>
</comment>
<keyword evidence="2 14" id="KW-0004">4Fe-4S</keyword>
<feature type="binding site" evidence="14">
    <location>
        <position position="49"/>
    </location>
    <ligand>
        <name>[4Fe-4S] cluster</name>
        <dbReference type="ChEBI" id="CHEBI:49883"/>
        <label>1</label>
    </ligand>
</feature>
<evidence type="ECO:0000256" key="1">
    <source>
        <dbReference type="ARBA" id="ARBA00003234"/>
    </source>
</evidence>
<dbReference type="OrthoDB" id="9805215at2"/>
<comment type="subcellular location">
    <subcellularLocation>
        <location evidence="14">Cytoplasm</location>
    </subcellularLocation>
</comment>
<dbReference type="EMBL" id="SNZB01000007">
    <property type="protein sequence ID" value="TDR16786.1"/>
    <property type="molecule type" value="Genomic_DNA"/>
</dbReference>
<feature type="binding site" evidence="14">
    <location>
        <position position="164"/>
    </location>
    <ligand>
        <name>[4Fe-4S] cluster</name>
        <dbReference type="ChEBI" id="CHEBI:49883"/>
        <label>2</label>
        <note>4Fe-4S-S-AdoMet</note>
    </ligand>
</feature>
<feature type="domain" description="MTTase N-terminal" evidence="16">
    <location>
        <begin position="3"/>
        <end position="120"/>
    </location>
</feature>
<dbReference type="InterPro" id="IPR007197">
    <property type="entry name" value="rSAM"/>
</dbReference>
<evidence type="ECO:0000313" key="18">
    <source>
        <dbReference type="EMBL" id="TDR16786.1"/>
    </source>
</evidence>
<sequence length="444" mass="49740">MSGKVFIRTHGCQMNEYDSDKMQDVLLKSHGLSITDVEEDADVILINTCSIREKAQEKVFSQLGRWRKIKEKNPDVIIGVGGCVASQEGEAIIKRAPYVDLVFGPQTIHRLPELLNERNKQQKPQVDISFPEIEKFDNLPKPRKDGPSAFVSIMEGCSKYCSFCVVPYTRGEEMSRPMDGVLSEIMQLAEQGVKEVNLLGQNVNAYRGLSHDGDIVDLALLIHYVAAIEGIERIRFTTSHPVEFTDGLIEAFRDVPELANYLHLPVQSGSDRVLSMMKRGHTALEYKQKIRKLREVRPDISLSSDFIVGFPGETAKDFDDTIKLITDIGFDQSFSFIYSARPGTPASSMPDLVSMEEKKARLQKLQATINEMAAKISQEMVGSTQRILVEGTSKWSDEELSGKTENNRVVNFAGPKRLVGEMVDVVITEALRNSLRGRILINDE</sequence>
<evidence type="ECO:0000313" key="19">
    <source>
        <dbReference type="Proteomes" id="UP000295724"/>
    </source>
</evidence>
<dbReference type="InterPro" id="IPR005839">
    <property type="entry name" value="Methylthiotransferase"/>
</dbReference>
<comment type="function">
    <text evidence="1 14">Catalyzes the methylthiolation of N6-(dimethylallyl)adenosine (i(6)A), leading to the formation of 2-methylthio-N6-(dimethylallyl)adenosine (ms(2)i(6)A) at position 37 in tRNAs that read codons beginning with uridine.</text>
</comment>
<dbReference type="Pfam" id="PF00919">
    <property type="entry name" value="UPF0004"/>
    <property type="match status" value="1"/>
</dbReference>
<dbReference type="PROSITE" id="PS51918">
    <property type="entry name" value="RADICAL_SAM"/>
    <property type="match status" value="1"/>
</dbReference>
<feature type="binding site" evidence="14">
    <location>
        <position position="12"/>
    </location>
    <ligand>
        <name>[4Fe-4S] cluster</name>
        <dbReference type="ChEBI" id="CHEBI:49883"/>
        <label>1</label>
    </ligand>
</feature>
<feature type="binding site" evidence="14">
    <location>
        <position position="157"/>
    </location>
    <ligand>
        <name>[4Fe-4S] cluster</name>
        <dbReference type="ChEBI" id="CHEBI:49883"/>
        <label>2</label>
        <note>4Fe-4S-S-AdoMet</note>
    </ligand>
</feature>
<dbReference type="Pfam" id="PF04055">
    <property type="entry name" value="Radical_SAM"/>
    <property type="match status" value="1"/>
</dbReference>
<dbReference type="FunFam" id="3.80.30.20:FF:000001">
    <property type="entry name" value="tRNA-2-methylthio-N(6)-dimethylallyladenosine synthase 2"/>
    <property type="match status" value="1"/>
</dbReference>
<keyword evidence="19" id="KW-1185">Reference proteome</keyword>
<evidence type="ECO:0000256" key="14">
    <source>
        <dbReference type="HAMAP-Rule" id="MF_01864"/>
    </source>
</evidence>
<evidence type="ECO:0000256" key="8">
    <source>
        <dbReference type="ARBA" id="ARBA00023004"/>
    </source>
</evidence>
<dbReference type="InterPro" id="IPR006463">
    <property type="entry name" value="MiaB_methiolase"/>
</dbReference>
<evidence type="ECO:0000259" key="15">
    <source>
        <dbReference type="PROSITE" id="PS50926"/>
    </source>
</evidence>
<dbReference type="InterPro" id="IPR023404">
    <property type="entry name" value="rSAM_horseshoe"/>
</dbReference>
<dbReference type="Gene3D" id="3.80.30.20">
    <property type="entry name" value="tm_1862 like domain"/>
    <property type="match status" value="1"/>
</dbReference>
<dbReference type="CDD" id="cd01335">
    <property type="entry name" value="Radical_SAM"/>
    <property type="match status" value="1"/>
</dbReference>
<evidence type="ECO:0000256" key="12">
    <source>
        <dbReference type="ARBA" id="ARBA00052380"/>
    </source>
</evidence>
<evidence type="ECO:0000256" key="6">
    <source>
        <dbReference type="ARBA" id="ARBA00022694"/>
    </source>
</evidence>
<feature type="domain" description="TRAM" evidence="15">
    <location>
        <begin position="378"/>
        <end position="441"/>
    </location>
</feature>
<comment type="subunit">
    <text evidence="14">Monomer.</text>
</comment>
<dbReference type="SFLD" id="SFLDG01082">
    <property type="entry name" value="B12-binding_domain_containing"/>
    <property type="match status" value="1"/>
</dbReference>
<comment type="catalytic activity">
    <reaction evidence="13">
        <text>N(6)-dimethylallyladenosine(37) in tRNA + (sulfur carrier)-SH + AH2 + 2 S-adenosyl-L-methionine = 2-methylsulfanyl-N(6)-dimethylallyladenosine(37) in tRNA + (sulfur carrier)-H + 5'-deoxyadenosine + L-methionine + A + S-adenosyl-L-homocysteine + 2 H(+)</text>
        <dbReference type="Rhea" id="RHEA:37067"/>
        <dbReference type="Rhea" id="RHEA-COMP:10375"/>
        <dbReference type="Rhea" id="RHEA-COMP:10376"/>
        <dbReference type="Rhea" id="RHEA-COMP:14737"/>
        <dbReference type="Rhea" id="RHEA-COMP:14739"/>
        <dbReference type="ChEBI" id="CHEBI:13193"/>
        <dbReference type="ChEBI" id="CHEBI:15378"/>
        <dbReference type="ChEBI" id="CHEBI:17319"/>
        <dbReference type="ChEBI" id="CHEBI:17499"/>
        <dbReference type="ChEBI" id="CHEBI:29917"/>
        <dbReference type="ChEBI" id="CHEBI:57844"/>
        <dbReference type="ChEBI" id="CHEBI:57856"/>
        <dbReference type="ChEBI" id="CHEBI:59789"/>
        <dbReference type="ChEBI" id="CHEBI:64428"/>
        <dbReference type="ChEBI" id="CHEBI:74415"/>
        <dbReference type="ChEBI" id="CHEBI:74417"/>
        <dbReference type="EC" id="2.8.4.3"/>
    </reaction>
    <physiologicalReaction direction="left-to-right" evidence="13">
        <dbReference type="Rhea" id="RHEA:37068"/>
    </physiologicalReaction>
</comment>
<proteinExistence type="inferred from homology"/>
<dbReference type="SFLD" id="SFLDS00029">
    <property type="entry name" value="Radical_SAM"/>
    <property type="match status" value="1"/>
</dbReference>
<dbReference type="Proteomes" id="UP000295724">
    <property type="component" value="Unassembled WGS sequence"/>
</dbReference>
<feature type="binding site" evidence="14">
    <location>
        <position position="161"/>
    </location>
    <ligand>
        <name>[4Fe-4S] cluster</name>
        <dbReference type="ChEBI" id="CHEBI:49883"/>
        <label>2</label>
        <note>4Fe-4S-S-AdoMet</note>
    </ligand>
</feature>
<keyword evidence="3 14" id="KW-0963">Cytoplasm</keyword>
<dbReference type="RefSeq" id="WP_099020027.1">
    <property type="nucleotide sequence ID" value="NZ_NIHB01000005.1"/>
</dbReference>
<dbReference type="PANTHER" id="PTHR43020">
    <property type="entry name" value="CDK5 REGULATORY SUBUNIT-ASSOCIATED PROTEIN 1"/>
    <property type="match status" value="1"/>
</dbReference>
<evidence type="ECO:0000256" key="3">
    <source>
        <dbReference type="ARBA" id="ARBA00022490"/>
    </source>
</evidence>
<keyword evidence="8 14" id="KW-0408">Iron</keyword>
<dbReference type="InterPro" id="IPR002792">
    <property type="entry name" value="TRAM_dom"/>
</dbReference>
<evidence type="ECO:0000256" key="13">
    <source>
        <dbReference type="ARBA" id="ARBA00052587"/>
    </source>
</evidence>
<reference evidence="18 19" key="1">
    <citation type="submission" date="2019-03" db="EMBL/GenBank/DDBJ databases">
        <title>Genomic Encyclopedia of Type Strains, Phase IV (KMG-IV): sequencing the most valuable type-strain genomes for metagenomic binning, comparative biology and taxonomic classification.</title>
        <authorList>
            <person name="Goeker M."/>
        </authorList>
    </citation>
    <scope>NUCLEOTIDE SEQUENCE [LARGE SCALE GENOMIC DNA]</scope>
    <source>
        <strain evidence="18 19">DSM 25488</strain>
    </source>
</reference>
<organism evidence="18 19">
    <name type="scientific">Marinicella litoralis</name>
    <dbReference type="NCBI Taxonomy" id="644220"/>
    <lineage>
        <taxon>Bacteria</taxon>
        <taxon>Pseudomonadati</taxon>
        <taxon>Pseudomonadota</taxon>
        <taxon>Gammaproteobacteria</taxon>
        <taxon>Lysobacterales</taxon>
        <taxon>Marinicellaceae</taxon>
        <taxon>Marinicella</taxon>
    </lineage>
</organism>
<dbReference type="SFLD" id="SFLDG01061">
    <property type="entry name" value="methylthiotransferase"/>
    <property type="match status" value="1"/>
</dbReference>
<dbReference type="PANTHER" id="PTHR43020:SF2">
    <property type="entry name" value="MITOCHONDRIAL TRNA METHYLTHIOTRANSFERASE CDK5RAP1"/>
    <property type="match status" value="1"/>
</dbReference>
<dbReference type="InterPro" id="IPR038135">
    <property type="entry name" value="Methylthiotransferase_N_sf"/>
</dbReference>
<evidence type="ECO:0000256" key="11">
    <source>
        <dbReference type="ARBA" id="ARBA00050926"/>
    </source>
</evidence>
<keyword evidence="7 14" id="KW-0479">Metal-binding</keyword>
<dbReference type="PROSITE" id="PS01278">
    <property type="entry name" value="MTTASE_RADICAL"/>
    <property type="match status" value="1"/>
</dbReference>
<dbReference type="AlphaFoldDB" id="A0A4R6XC46"/>
<comment type="catalytic activity">
    <reaction evidence="12">
        <text>2-thio-N(6)-dimethylallyladenosine(37) in tRNA + S-adenosyl-L-methionine = 2-methylsulfanyl-N(6)-dimethylallyladenosine(37) in tRNA + S-adenosyl-L-homocysteine + H(+)</text>
        <dbReference type="Rhea" id="RHEA:37063"/>
        <dbReference type="Rhea" id="RHEA-COMP:10376"/>
        <dbReference type="Rhea" id="RHEA-COMP:10377"/>
        <dbReference type="ChEBI" id="CHEBI:15378"/>
        <dbReference type="ChEBI" id="CHEBI:57856"/>
        <dbReference type="ChEBI" id="CHEBI:59789"/>
        <dbReference type="ChEBI" id="CHEBI:74416"/>
        <dbReference type="ChEBI" id="CHEBI:74417"/>
    </reaction>
    <physiologicalReaction direction="left-to-right" evidence="12">
        <dbReference type="Rhea" id="RHEA:37064"/>
    </physiologicalReaction>
</comment>
<dbReference type="PROSITE" id="PS50926">
    <property type="entry name" value="TRAM"/>
    <property type="match status" value="1"/>
</dbReference>
<keyword evidence="9 14" id="KW-0411">Iron-sulfur</keyword>
<dbReference type="InterPro" id="IPR058240">
    <property type="entry name" value="rSAM_sf"/>
</dbReference>
<dbReference type="SUPFAM" id="SSF102114">
    <property type="entry name" value="Radical SAM enzymes"/>
    <property type="match status" value="1"/>
</dbReference>
<comment type="catalytic activity">
    <reaction evidence="11">
        <text>N(6)-dimethylallyladenosine(37) in tRNA + (sulfur carrier)-SH + AH2 + S-adenosyl-L-methionine = 2-thio-N(6)-dimethylallyladenosine(37) in tRNA + (sulfur carrier)-H + 5'-deoxyadenosine + L-methionine + A + H(+)</text>
        <dbReference type="Rhea" id="RHEA:36339"/>
        <dbReference type="Rhea" id="RHEA-COMP:10375"/>
        <dbReference type="Rhea" id="RHEA-COMP:10377"/>
        <dbReference type="Rhea" id="RHEA-COMP:14737"/>
        <dbReference type="Rhea" id="RHEA-COMP:14739"/>
        <dbReference type="ChEBI" id="CHEBI:13193"/>
        <dbReference type="ChEBI" id="CHEBI:15378"/>
        <dbReference type="ChEBI" id="CHEBI:17319"/>
        <dbReference type="ChEBI" id="CHEBI:17499"/>
        <dbReference type="ChEBI" id="CHEBI:29917"/>
        <dbReference type="ChEBI" id="CHEBI:57844"/>
        <dbReference type="ChEBI" id="CHEBI:59789"/>
        <dbReference type="ChEBI" id="CHEBI:64428"/>
        <dbReference type="ChEBI" id="CHEBI:74415"/>
        <dbReference type="ChEBI" id="CHEBI:74416"/>
    </reaction>
    <physiologicalReaction direction="left-to-right" evidence="11">
        <dbReference type="Rhea" id="RHEA:36340"/>
    </physiologicalReaction>
</comment>
<evidence type="ECO:0000259" key="16">
    <source>
        <dbReference type="PROSITE" id="PS51449"/>
    </source>
</evidence>
<dbReference type="Pfam" id="PF01938">
    <property type="entry name" value="TRAM"/>
    <property type="match status" value="1"/>
</dbReference>
<evidence type="ECO:0000256" key="5">
    <source>
        <dbReference type="ARBA" id="ARBA00022691"/>
    </source>
</evidence>
<feature type="binding site" evidence="14">
    <location>
        <position position="83"/>
    </location>
    <ligand>
        <name>[4Fe-4S] cluster</name>
        <dbReference type="ChEBI" id="CHEBI:49883"/>
        <label>1</label>
    </ligand>
</feature>
<evidence type="ECO:0000256" key="7">
    <source>
        <dbReference type="ARBA" id="ARBA00022723"/>
    </source>
</evidence>
<evidence type="ECO:0000256" key="10">
    <source>
        <dbReference type="ARBA" id="ARBA00033765"/>
    </source>
</evidence>
<dbReference type="PROSITE" id="PS51449">
    <property type="entry name" value="MTTASE_N"/>
    <property type="match status" value="1"/>
</dbReference>
<accession>A0A4R6XC46</accession>